<organism evidence="1 2">
    <name type="scientific">Thauera sinica</name>
    <dbReference type="NCBI Taxonomy" id="2665146"/>
    <lineage>
        <taxon>Bacteria</taxon>
        <taxon>Pseudomonadati</taxon>
        <taxon>Pseudomonadota</taxon>
        <taxon>Betaproteobacteria</taxon>
        <taxon>Rhodocyclales</taxon>
        <taxon>Zoogloeaceae</taxon>
        <taxon>Thauera</taxon>
    </lineage>
</organism>
<sequence>METIWYGRVHVPTPLGLAVQLGWIRDEFEADGLSVRALEDGADPSQWDSYYDHHVPNSFRQGGNAPAIWARSQGSRTRVIGLNWIDESQLVATLPDSGIRHPRELNGRRLALPSRGKMIDSARAGALRTFIVALELGGLTYKDVEFIDLPEVQPEPPGGGAALPLRPEAPAECFATSIHALIRREVDAIYLKGAAGLQLARQLRLRVIADLRDHPDPLVRSNNAAPRPLTVDQALLDQRPDIAARFLARVVAVGAWARAHPAEAVAYVARETRSNDFWVRQAYGCDVFRRLNTNLDDAAIAGLEAYKKFLLEWGFLKSDFDIWGWIDPQPLEQCRTFVLPCEA</sequence>
<evidence type="ECO:0000313" key="2">
    <source>
        <dbReference type="Proteomes" id="UP001595974"/>
    </source>
</evidence>
<dbReference type="EMBL" id="JBHSOG010000008">
    <property type="protein sequence ID" value="MFC5768333.1"/>
    <property type="molecule type" value="Genomic_DNA"/>
</dbReference>
<dbReference type="RefSeq" id="WP_096445623.1">
    <property type="nucleotide sequence ID" value="NZ_JBHSOG010000008.1"/>
</dbReference>
<reference evidence="2" key="1">
    <citation type="journal article" date="2019" name="Int. J. Syst. Evol. Microbiol.">
        <title>The Global Catalogue of Microorganisms (GCM) 10K type strain sequencing project: providing services to taxonomists for standard genome sequencing and annotation.</title>
        <authorList>
            <consortium name="The Broad Institute Genomics Platform"/>
            <consortium name="The Broad Institute Genome Sequencing Center for Infectious Disease"/>
            <person name="Wu L."/>
            <person name="Ma J."/>
        </authorList>
    </citation>
    <scope>NUCLEOTIDE SEQUENCE [LARGE SCALE GENOMIC DNA]</scope>
    <source>
        <strain evidence="2">SHR3</strain>
    </source>
</reference>
<dbReference type="PANTHER" id="PTHR30024">
    <property type="entry name" value="ALIPHATIC SULFONATES-BINDING PROTEIN-RELATED"/>
    <property type="match status" value="1"/>
</dbReference>
<dbReference type="Gene3D" id="3.40.190.10">
    <property type="entry name" value="Periplasmic binding protein-like II"/>
    <property type="match status" value="1"/>
</dbReference>
<dbReference type="Gene3D" id="3.40.190.270">
    <property type="match status" value="1"/>
</dbReference>
<keyword evidence="2" id="KW-1185">Reference proteome</keyword>
<name>A0ABW1AMI9_9RHOO</name>
<dbReference type="SUPFAM" id="SSF53850">
    <property type="entry name" value="Periplasmic binding protein-like II"/>
    <property type="match status" value="1"/>
</dbReference>
<accession>A0ABW1AMI9</accession>
<comment type="caution">
    <text evidence="1">The sequence shown here is derived from an EMBL/GenBank/DDBJ whole genome shotgun (WGS) entry which is preliminary data.</text>
</comment>
<proteinExistence type="predicted"/>
<protein>
    <submittedName>
        <fullName evidence="1">ABC transporter substrate-binding protein</fullName>
    </submittedName>
</protein>
<dbReference type="Proteomes" id="UP001595974">
    <property type="component" value="Unassembled WGS sequence"/>
</dbReference>
<gene>
    <name evidence="1" type="ORF">ACFPTN_03015</name>
</gene>
<evidence type="ECO:0000313" key="1">
    <source>
        <dbReference type="EMBL" id="MFC5768333.1"/>
    </source>
</evidence>